<evidence type="ECO:0000256" key="2">
    <source>
        <dbReference type="ARBA" id="ARBA00022801"/>
    </source>
</evidence>
<evidence type="ECO:0000256" key="3">
    <source>
        <dbReference type="ARBA" id="ARBA00022840"/>
    </source>
</evidence>
<dbReference type="InterPro" id="IPR051620">
    <property type="entry name" value="ORF904-like_C"/>
</dbReference>
<evidence type="ECO:0000256" key="1">
    <source>
        <dbReference type="ARBA" id="ARBA00022741"/>
    </source>
</evidence>
<dbReference type="InterPro" id="IPR027417">
    <property type="entry name" value="P-loop_NTPase"/>
</dbReference>
<organism evidence="5 6">
    <name type="scientific">Fusobacterium varium ATCC 27725</name>
    <dbReference type="NCBI Taxonomy" id="469618"/>
    <lineage>
        <taxon>Bacteria</taxon>
        <taxon>Fusobacteriati</taxon>
        <taxon>Fusobacteriota</taxon>
        <taxon>Fusobacteriia</taxon>
        <taxon>Fusobacteriales</taxon>
        <taxon>Fusobacteriaceae</taxon>
        <taxon>Fusobacterium</taxon>
    </lineage>
</organism>
<keyword evidence="6" id="KW-1185">Reference proteome</keyword>
<dbReference type="SUPFAM" id="SSF52540">
    <property type="entry name" value="P-loop containing nucleoside triphosphate hydrolases"/>
    <property type="match status" value="1"/>
</dbReference>
<keyword evidence="2" id="KW-0378">Hydrolase</keyword>
<feature type="domain" description="SF3 helicase" evidence="4">
    <location>
        <begin position="387"/>
        <end position="542"/>
    </location>
</feature>
<dbReference type="PANTHER" id="PTHR35372:SF2">
    <property type="entry name" value="SF3 HELICASE DOMAIN-CONTAINING PROTEIN"/>
    <property type="match status" value="1"/>
</dbReference>
<dbReference type="PANTHER" id="PTHR35372">
    <property type="entry name" value="ATP BINDING PROTEIN-RELATED"/>
    <property type="match status" value="1"/>
</dbReference>
<keyword evidence="3" id="KW-0067">ATP-binding</keyword>
<dbReference type="SMART" id="SM00942">
    <property type="entry name" value="PriCT_1"/>
    <property type="match status" value="1"/>
</dbReference>
<name>A0ABM6U1I1_FUSVA</name>
<dbReference type="InterPro" id="IPR014820">
    <property type="entry name" value="PriCT_1"/>
</dbReference>
<gene>
    <name evidence="5" type="ORF">C4N18_02350</name>
</gene>
<dbReference type="Pfam" id="PF08706">
    <property type="entry name" value="D5_N"/>
    <property type="match status" value="1"/>
</dbReference>
<protein>
    <submittedName>
        <fullName evidence="5">DNA primase</fullName>
    </submittedName>
</protein>
<evidence type="ECO:0000313" key="6">
    <source>
        <dbReference type="Proteomes" id="UP000241238"/>
    </source>
</evidence>
<dbReference type="EMBL" id="CP028103">
    <property type="protein sequence ID" value="AVQ30124.1"/>
    <property type="molecule type" value="Genomic_DNA"/>
</dbReference>
<dbReference type="RefSeq" id="WP_005949382.1">
    <property type="nucleotide sequence ID" value="NZ_CP028103.1"/>
</dbReference>
<dbReference type="InterPro" id="IPR006500">
    <property type="entry name" value="Helicase_put_C_phage/plasmid"/>
</dbReference>
<dbReference type="InterPro" id="IPR014015">
    <property type="entry name" value="Helicase_SF3_DNA-vir"/>
</dbReference>
<dbReference type="InterPro" id="IPR014818">
    <property type="entry name" value="Phage/plasmid_primase_P4_C"/>
</dbReference>
<dbReference type="NCBIfam" id="TIGR01613">
    <property type="entry name" value="primase_Cterm"/>
    <property type="match status" value="1"/>
</dbReference>
<reference evidence="6" key="1">
    <citation type="journal article" date="2018" name="MSphere">
        <title>Fusobacterium Genomics Using MinION and Illumina Sequencing Enables Genome Completion and Correction.</title>
        <authorList>
            <person name="Todd S.M."/>
            <person name="Settlage R.E."/>
            <person name="Lahmers K.K."/>
            <person name="Slade D.J."/>
        </authorList>
    </citation>
    <scope>NUCLEOTIDE SEQUENCE [LARGE SCALE GENOMIC DNA]</scope>
    <source>
        <strain evidence="6">ATCC 27725</strain>
    </source>
</reference>
<dbReference type="SMART" id="SM00885">
    <property type="entry name" value="D5_N"/>
    <property type="match status" value="1"/>
</dbReference>
<evidence type="ECO:0000259" key="4">
    <source>
        <dbReference type="PROSITE" id="PS51206"/>
    </source>
</evidence>
<dbReference type="Pfam" id="PF19263">
    <property type="entry name" value="DUF5906"/>
    <property type="match status" value="1"/>
</dbReference>
<dbReference type="InterPro" id="IPR045455">
    <property type="entry name" value="NrS-1_pol-like_helicase"/>
</dbReference>
<sequence length="667" mass="76716">MKVKPEHLGIYRGYGYVLDTGKFTKYKGNAKLFDYQAVAHKNGFFGVLAPGIAYIDVDIREQAEFLYNVIQEIGLKCKVFETIKGKHFIFRDPKGYLDKTITKQYLACGIVADSKSGNANGVEYLKKVGELTEREIVYGQEFPVNELDELPTFLKPFKSLGDFDENINKDTGELEPPTALFNDLGEGSRNDTLTRHILALQNVGFTDRDEIRDIIRVINSYFFADPLEDKELETILRDETFIKGEKENIQYNFFSESGKFYFNNFAEFLKEQYGIIKIDGELHCYEDGIYVKDRGIEKLMINIIPNLKDSNRKEVLKYLDLITEEKERDNTGLIAFKNGIYNILSDELLPFNPKYIITNKIPWNYNLLAYSELMDTTLNKFAYGNENIRLLIDEVIGYILFAKNELGKAFIITGDKSNGKSTFLKILMYTVGKDNTSALSLNDIINSRFRVYEVAGKLLNIGDDIGSGYIPEAEIFRKLVTGDIIVAEQKGKNPIKFNCYAKFIFSANDIPRIKDPTGATARRIIIIPFKNSFTKKSKDYDPYFLDKIKTQECIEYLIVIGIIGLKRIIQNKGFTETEETRQLLEEFNRNNNPVLSIIAQLEDEKGEEFYIGMDKNLVYNYYYSEAQSEGMKPVTLTNFTRTMKKHKNLTLQDSKQNNQRAFLFQKV</sequence>
<dbReference type="PROSITE" id="PS51206">
    <property type="entry name" value="SF3_HELICASE_1"/>
    <property type="match status" value="1"/>
</dbReference>
<dbReference type="GeneID" id="77466816"/>
<dbReference type="Proteomes" id="UP000241238">
    <property type="component" value="Chromosome"/>
</dbReference>
<dbReference type="Pfam" id="PF08708">
    <property type="entry name" value="PriCT_1"/>
    <property type="match status" value="1"/>
</dbReference>
<accession>A0ABM6U1I1</accession>
<dbReference type="Gene3D" id="3.40.50.300">
    <property type="entry name" value="P-loop containing nucleotide triphosphate hydrolases"/>
    <property type="match status" value="1"/>
</dbReference>
<evidence type="ECO:0000313" key="5">
    <source>
        <dbReference type="EMBL" id="AVQ30124.1"/>
    </source>
</evidence>
<keyword evidence="1" id="KW-0547">Nucleotide-binding</keyword>
<proteinExistence type="predicted"/>